<dbReference type="Gene3D" id="3.90.226.10">
    <property type="entry name" value="2-enoyl-CoA Hydratase, Chain A, domain 1"/>
    <property type="match status" value="1"/>
</dbReference>
<dbReference type="PANTHER" id="PTHR11941">
    <property type="entry name" value="ENOYL-COA HYDRATASE-RELATED"/>
    <property type="match status" value="1"/>
</dbReference>
<evidence type="ECO:0000256" key="1">
    <source>
        <dbReference type="ARBA" id="ARBA00004514"/>
    </source>
</evidence>
<evidence type="ECO:0000256" key="3">
    <source>
        <dbReference type="ARBA" id="ARBA00022490"/>
    </source>
</evidence>
<dbReference type="EC" id="4.1.1.94" evidence="7"/>
<comment type="similarity">
    <text evidence="2 13">Belongs to the enoyl-CoA hydratase/isomerase family.</text>
</comment>
<dbReference type="SUPFAM" id="SSF52096">
    <property type="entry name" value="ClpP/crotonase"/>
    <property type="match status" value="1"/>
</dbReference>
<dbReference type="GO" id="GO:0004492">
    <property type="term" value="F:methyl/ethyl malonyl-CoA decarboxylase activity"/>
    <property type="evidence" value="ECO:0007669"/>
    <property type="project" value="UniProtKB-EC"/>
</dbReference>
<dbReference type="InterPro" id="IPR001753">
    <property type="entry name" value="Enoyl-CoA_hydra/iso"/>
</dbReference>
<evidence type="ECO:0000256" key="8">
    <source>
        <dbReference type="ARBA" id="ARBA00039903"/>
    </source>
</evidence>
<comment type="subcellular location">
    <subcellularLocation>
        <location evidence="1">Cytoplasm</location>
        <location evidence="1">Cytosol</location>
    </subcellularLocation>
</comment>
<dbReference type="InterPro" id="IPR029045">
    <property type="entry name" value="ClpP/crotonase-like_dom_sf"/>
</dbReference>
<reference evidence="14 15" key="1">
    <citation type="submission" date="2023-03" db="EMBL/GenBank/DDBJ databases">
        <title>Bacillus Genome Sequencing.</title>
        <authorList>
            <person name="Dunlap C."/>
        </authorList>
    </citation>
    <scope>NUCLEOTIDE SEQUENCE [LARGE SCALE GENOMIC DNA]</scope>
    <source>
        <strain evidence="14 15">NRS-38</strain>
    </source>
</reference>
<evidence type="ECO:0000256" key="11">
    <source>
        <dbReference type="ARBA" id="ARBA00047446"/>
    </source>
</evidence>
<evidence type="ECO:0000313" key="14">
    <source>
        <dbReference type="EMBL" id="MED5050386.1"/>
    </source>
</evidence>
<evidence type="ECO:0000256" key="13">
    <source>
        <dbReference type="RuleBase" id="RU003707"/>
    </source>
</evidence>
<protein>
    <recommendedName>
        <fullName evidence="8">Ethylmalonyl-CoA decarboxylase</fullName>
        <ecNumber evidence="7">4.1.1.94</ecNumber>
    </recommendedName>
    <alternativeName>
        <fullName evidence="10">Enoyl-CoA hydratase domain-containing protein 1</fullName>
    </alternativeName>
    <alternativeName>
        <fullName evidence="9">Methylmalonyl-CoA decarboxylase</fullName>
    </alternativeName>
</protein>
<dbReference type="Proteomes" id="UP001339962">
    <property type="component" value="Unassembled WGS sequence"/>
</dbReference>
<dbReference type="RefSeq" id="WP_156450497.1">
    <property type="nucleotide sequence ID" value="NZ_JARTLI010000002.1"/>
</dbReference>
<evidence type="ECO:0000256" key="12">
    <source>
        <dbReference type="ARBA" id="ARBA00056546"/>
    </source>
</evidence>
<accession>A0ABD5ISI8</accession>
<dbReference type="Pfam" id="PF00378">
    <property type="entry name" value="ECH_1"/>
    <property type="match status" value="1"/>
</dbReference>
<comment type="caution">
    <text evidence="14">The sequence shown here is derived from an EMBL/GenBank/DDBJ whole genome shotgun (WGS) entry which is preliminary data.</text>
</comment>
<evidence type="ECO:0000256" key="6">
    <source>
        <dbReference type="ARBA" id="ARBA00036541"/>
    </source>
</evidence>
<dbReference type="CDD" id="cd06558">
    <property type="entry name" value="crotonase-like"/>
    <property type="match status" value="1"/>
</dbReference>
<keyword evidence="4" id="KW-0456">Lyase</keyword>
<evidence type="ECO:0000256" key="7">
    <source>
        <dbReference type="ARBA" id="ARBA00038883"/>
    </source>
</evidence>
<dbReference type="EMBL" id="JARTLI010000002">
    <property type="protein sequence ID" value="MED5050386.1"/>
    <property type="molecule type" value="Genomic_DNA"/>
</dbReference>
<evidence type="ECO:0000256" key="4">
    <source>
        <dbReference type="ARBA" id="ARBA00023239"/>
    </source>
</evidence>
<evidence type="ECO:0000256" key="10">
    <source>
        <dbReference type="ARBA" id="ARBA00042182"/>
    </source>
</evidence>
<organism evidence="14 15">
    <name type="scientific">Anoxybacteroides rupiense</name>
    <dbReference type="NCBI Taxonomy" id="311460"/>
    <lineage>
        <taxon>Bacteria</taxon>
        <taxon>Bacillati</taxon>
        <taxon>Bacillota</taxon>
        <taxon>Bacilli</taxon>
        <taxon>Bacillales</taxon>
        <taxon>Anoxybacillaceae</taxon>
        <taxon>Anoxybacteroides</taxon>
    </lineage>
</organism>
<comment type="catalytic activity">
    <reaction evidence="11">
        <text>(S)-methylmalonyl-CoA + H(+) = propanoyl-CoA + CO2</text>
        <dbReference type="Rhea" id="RHEA:61340"/>
        <dbReference type="ChEBI" id="CHEBI:15378"/>
        <dbReference type="ChEBI" id="CHEBI:16526"/>
        <dbReference type="ChEBI" id="CHEBI:57327"/>
        <dbReference type="ChEBI" id="CHEBI:57392"/>
        <dbReference type="EC" id="4.1.1.94"/>
    </reaction>
    <physiologicalReaction direction="left-to-right" evidence="11">
        <dbReference type="Rhea" id="RHEA:61341"/>
    </physiologicalReaction>
</comment>
<comment type="function">
    <text evidence="12">Decarboxylates ethylmalonyl-CoA, a potentially toxic metabolite, to form butyryl-CoA, suggesting it might be involved in metabolite proofreading. Acts preferentially on (S)-ethylmalonyl-CoA but also has some activity on the (R)-isomer. Also has methylmalonyl-CoA decarboxylase activity at lower level.</text>
</comment>
<dbReference type="InterPro" id="IPR018376">
    <property type="entry name" value="Enoyl-CoA_hyd/isom_CS"/>
</dbReference>
<dbReference type="PANTHER" id="PTHR11941:SF27">
    <property type="entry name" value="ETHYLMALONYL-COA DECARBOXYLASE"/>
    <property type="match status" value="1"/>
</dbReference>
<name>A0ABD5ISI8_9BACL</name>
<dbReference type="AlphaFoldDB" id="A0ABD5ISI8"/>
<evidence type="ECO:0000313" key="15">
    <source>
        <dbReference type="Proteomes" id="UP001339962"/>
    </source>
</evidence>
<dbReference type="GO" id="GO:0005829">
    <property type="term" value="C:cytosol"/>
    <property type="evidence" value="ECO:0007669"/>
    <property type="project" value="UniProtKB-SubCell"/>
</dbReference>
<comment type="catalytic activity">
    <reaction evidence="5">
        <text>(2S)-ethylmalonyl-CoA + H(+) = butanoyl-CoA + CO2</text>
        <dbReference type="Rhea" id="RHEA:32131"/>
        <dbReference type="ChEBI" id="CHEBI:15378"/>
        <dbReference type="ChEBI" id="CHEBI:16526"/>
        <dbReference type="ChEBI" id="CHEBI:57371"/>
        <dbReference type="ChEBI" id="CHEBI:60909"/>
        <dbReference type="EC" id="4.1.1.94"/>
    </reaction>
    <physiologicalReaction direction="left-to-right" evidence="5">
        <dbReference type="Rhea" id="RHEA:32132"/>
    </physiologicalReaction>
</comment>
<dbReference type="PROSITE" id="PS00166">
    <property type="entry name" value="ENOYL_COA_HYDRATASE"/>
    <property type="match status" value="1"/>
</dbReference>
<gene>
    <name evidence="14" type="ORF">P9850_00700</name>
</gene>
<keyword evidence="3" id="KW-0963">Cytoplasm</keyword>
<evidence type="ECO:0000256" key="9">
    <source>
        <dbReference type="ARBA" id="ARBA00042052"/>
    </source>
</evidence>
<comment type="catalytic activity">
    <reaction evidence="6">
        <text>(2R)-ethylmalonyl-CoA + H(+) = butanoyl-CoA + CO2</text>
        <dbReference type="Rhea" id="RHEA:59540"/>
        <dbReference type="ChEBI" id="CHEBI:15378"/>
        <dbReference type="ChEBI" id="CHEBI:16526"/>
        <dbReference type="ChEBI" id="CHEBI:57371"/>
        <dbReference type="ChEBI" id="CHEBI:85316"/>
        <dbReference type="EC" id="4.1.1.94"/>
    </reaction>
    <physiologicalReaction direction="left-to-right" evidence="6">
        <dbReference type="Rhea" id="RHEA:59541"/>
    </physiologicalReaction>
</comment>
<sequence length="255" mass="28741">MSAVLLERDDDGIVWFTINRQEKRNAINYEVMDALQETIRLVEENDKAKVLVLTGAGQQAFCSGGDLSEFHRLHTKEEAYQMLSKMGAILYSLLTISKPTVALLNGSAVGGGCELATACDFRYAKTGIKAGFIQGTLGITTGWGGATMLFEKLPYTHALDLLLKARRMPSEQLHEYGWIHSLISENKEIKEECRKLLEPYLAQSAPVLRAYKQAAVQKWKTEEFRGRFFAEIEQCAVLWESDEHEEAVRTFLNRS</sequence>
<evidence type="ECO:0000256" key="5">
    <source>
        <dbReference type="ARBA" id="ARBA00036343"/>
    </source>
</evidence>
<evidence type="ECO:0000256" key="2">
    <source>
        <dbReference type="ARBA" id="ARBA00005254"/>
    </source>
</evidence>
<proteinExistence type="inferred from homology"/>